<sequence>MALPLFVGLERDKITFKRFSGFLFLKGFYQYFYASLNLLNNEKNSGFYFRW</sequence>
<comment type="caution">
    <text evidence="1">The sequence shown here is derived from an EMBL/GenBank/DDBJ whole genome shotgun (WGS) entry which is preliminary data.</text>
</comment>
<evidence type="ECO:0000313" key="2">
    <source>
        <dbReference type="Proteomes" id="UP000240708"/>
    </source>
</evidence>
<accession>A0A2P8DRK4</accession>
<protein>
    <submittedName>
        <fullName evidence="1">Uncharacterized protein</fullName>
    </submittedName>
</protein>
<organism evidence="1 2">
    <name type="scientific">Cecembia rubra</name>
    <dbReference type="NCBI Taxonomy" id="1485585"/>
    <lineage>
        <taxon>Bacteria</taxon>
        <taxon>Pseudomonadati</taxon>
        <taxon>Bacteroidota</taxon>
        <taxon>Cytophagia</taxon>
        <taxon>Cytophagales</taxon>
        <taxon>Cyclobacteriaceae</taxon>
        <taxon>Cecembia</taxon>
    </lineage>
</organism>
<name>A0A2P8DRK4_9BACT</name>
<dbReference type="Proteomes" id="UP000240708">
    <property type="component" value="Unassembled WGS sequence"/>
</dbReference>
<dbReference type="AlphaFoldDB" id="A0A2P8DRK4"/>
<gene>
    <name evidence="1" type="ORF">CLV48_11635</name>
</gene>
<reference evidence="1 2" key="1">
    <citation type="submission" date="2018-03" db="EMBL/GenBank/DDBJ databases">
        <title>Genomic Encyclopedia of Archaeal and Bacterial Type Strains, Phase II (KMG-II): from individual species to whole genera.</title>
        <authorList>
            <person name="Goeker M."/>
        </authorList>
    </citation>
    <scope>NUCLEOTIDE SEQUENCE [LARGE SCALE GENOMIC DNA]</scope>
    <source>
        <strain evidence="1 2">DSM 28057</strain>
    </source>
</reference>
<dbReference type="EMBL" id="PYGF01000016">
    <property type="protein sequence ID" value="PSK99845.1"/>
    <property type="molecule type" value="Genomic_DNA"/>
</dbReference>
<proteinExistence type="predicted"/>
<keyword evidence="2" id="KW-1185">Reference proteome</keyword>
<evidence type="ECO:0000313" key="1">
    <source>
        <dbReference type="EMBL" id="PSK99845.1"/>
    </source>
</evidence>